<dbReference type="Proteomes" id="UP000295636">
    <property type="component" value="Unassembled WGS sequence"/>
</dbReference>
<dbReference type="Pfam" id="PF00528">
    <property type="entry name" value="BPD_transp_1"/>
    <property type="match status" value="1"/>
</dbReference>
<comment type="similarity">
    <text evidence="7">Belongs to the binding-protein-dependent transport system permease family.</text>
</comment>
<dbReference type="InterPro" id="IPR035906">
    <property type="entry name" value="MetI-like_sf"/>
</dbReference>
<organism evidence="9 10">
    <name type="scientific">Paenibacillus piri</name>
    <dbReference type="NCBI Taxonomy" id="2547395"/>
    <lineage>
        <taxon>Bacteria</taxon>
        <taxon>Bacillati</taxon>
        <taxon>Bacillota</taxon>
        <taxon>Bacilli</taxon>
        <taxon>Bacillales</taxon>
        <taxon>Paenibacillaceae</taxon>
        <taxon>Paenibacillus</taxon>
    </lineage>
</organism>
<keyword evidence="6 7" id="KW-0472">Membrane</keyword>
<name>A0A4R5KLN0_9BACL</name>
<feature type="transmembrane region" description="Helical" evidence="7">
    <location>
        <begin position="73"/>
        <end position="99"/>
    </location>
</feature>
<dbReference type="PANTHER" id="PTHR30193:SF37">
    <property type="entry name" value="INNER MEMBRANE ABC TRANSPORTER PERMEASE PROTEIN YCJO"/>
    <property type="match status" value="1"/>
</dbReference>
<evidence type="ECO:0000256" key="3">
    <source>
        <dbReference type="ARBA" id="ARBA00022475"/>
    </source>
</evidence>
<evidence type="ECO:0000256" key="5">
    <source>
        <dbReference type="ARBA" id="ARBA00022989"/>
    </source>
</evidence>
<feature type="transmembrane region" description="Helical" evidence="7">
    <location>
        <begin position="217"/>
        <end position="237"/>
    </location>
</feature>
<comment type="subcellular location">
    <subcellularLocation>
        <location evidence="1 7">Cell membrane</location>
        <topology evidence="1 7">Multi-pass membrane protein</topology>
    </subcellularLocation>
</comment>
<feature type="transmembrane region" description="Helical" evidence="7">
    <location>
        <begin position="21"/>
        <end position="41"/>
    </location>
</feature>
<accession>A0A4R5KLN0</accession>
<dbReference type="PANTHER" id="PTHR30193">
    <property type="entry name" value="ABC TRANSPORTER PERMEASE PROTEIN"/>
    <property type="match status" value="1"/>
</dbReference>
<dbReference type="CDD" id="cd06261">
    <property type="entry name" value="TM_PBP2"/>
    <property type="match status" value="1"/>
</dbReference>
<feature type="transmembrane region" description="Helical" evidence="7">
    <location>
        <begin position="277"/>
        <end position="297"/>
    </location>
</feature>
<evidence type="ECO:0000313" key="9">
    <source>
        <dbReference type="EMBL" id="TDF95390.1"/>
    </source>
</evidence>
<dbReference type="InterPro" id="IPR051393">
    <property type="entry name" value="ABC_transporter_permease"/>
</dbReference>
<gene>
    <name evidence="9" type="ORF">E1757_19945</name>
</gene>
<keyword evidence="10" id="KW-1185">Reference proteome</keyword>
<keyword evidence="5 7" id="KW-1133">Transmembrane helix</keyword>
<evidence type="ECO:0000259" key="8">
    <source>
        <dbReference type="PROSITE" id="PS50928"/>
    </source>
</evidence>
<evidence type="ECO:0000256" key="7">
    <source>
        <dbReference type="RuleBase" id="RU363032"/>
    </source>
</evidence>
<dbReference type="PROSITE" id="PS50928">
    <property type="entry name" value="ABC_TM1"/>
    <property type="match status" value="1"/>
</dbReference>
<protein>
    <submittedName>
        <fullName evidence="9">Sugar ABC transporter permease</fullName>
    </submittedName>
</protein>
<dbReference type="OrthoDB" id="9787541at2"/>
<dbReference type="SUPFAM" id="SSF161098">
    <property type="entry name" value="MetI-like"/>
    <property type="match status" value="1"/>
</dbReference>
<comment type="caution">
    <text evidence="9">The sequence shown here is derived from an EMBL/GenBank/DDBJ whole genome shotgun (WGS) entry which is preliminary data.</text>
</comment>
<keyword evidence="2 7" id="KW-0813">Transport</keyword>
<dbReference type="EMBL" id="SMRT01000010">
    <property type="protein sequence ID" value="TDF95390.1"/>
    <property type="molecule type" value="Genomic_DNA"/>
</dbReference>
<proteinExistence type="inferred from homology"/>
<keyword evidence="3" id="KW-1003">Cell membrane</keyword>
<feature type="transmembrane region" description="Helical" evidence="7">
    <location>
        <begin position="111"/>
        <end position="134"/>
    </location>
</feature>
<evidence type="ECO:0000256" key="1">
    <source>
        <dbReference type="ARBA" id="ARBA00004651"/>
    </source>
</evidence>
<evidence type="ECO:0000256" key="4">
    <source>
        <dbReference type="ARBA" id="ARBA00022692"/>
    </source>
</evidence>
<dbReference type="GO" id="GO:0005886">
    <property type="term" value="C:plasma membrane"/>
    <property type="evidence" value="ECO:0007669"/>
    <property type="project" value="UniProtKB-SubCell"/>
</dbReference>
<dbReference type="AlphaFoldDB" id="A0A4R5KLN0"/>
<evidence type="ECO:0000256" key="2">
    <source>
        <dbReference type="ARBA" id="ARBA00022448"/>
    </source>
</evidence>
<evidence type="ECO:0000256" key="6">
    <source>
        <dbReference type="ARBA" id="ARBA00023136"/>
    </source>
</evidence>
<reference evidence="9 10" key="1">
    <citation type="submission" date="2019-03" db="EMBL/GenBank/DDBJ databases">
        <title>This is whole genome sequence of Paenibacillus sp MS74 strain.</title>
        <authorList>
            <person name="Trinh H.N."/>
        </authorList>
    </citation>
    <scope>NUCLEOTIDE SEQUENCE [LARGE SCALE GENOMIC DNA]</scope>
    <source>
        <strain evidence="9 10">MS74</strain>
    </source>
</reference>
<keyword evidence="4 7" id="KW-0812">Transmembrane</keyword>
<dbReference type="SUPFAM" id="SSF160964">
    <property type="entry name" value="MalF N-terminal region-like"/>
    <property type="match status" value="1"/>
</dbReference>
<dbReference type="Gene3D" id="1.10.3720.10">
    <property type="entry name" value="MetI-like"/>
    <property type="match status" value="1"/>
</dbReference>
<feature type="domain" description="ABC transmembrane type-1" evidence="8">
    <location>
        <begin position="74"/>
        <end position="295"/>
    </location>
</feature>
<sequence length="301" mass="34036">MLERSVLMQIRLKNIQPYFFLSPYFLLFGVFSLFPILYSFYISFQKWDGFNEAQFVGLDNYAVLLTDMSFYQALLNTFLLIVVAIPLQLFTALLLAAIIKNSFKGKWGGALKLIHFLPYITTPVAVAILFQIMFDWQAGTVNMLLQSFQSAANPINWLGTVWGARFVILILVYWKYFGYLMVIVFAGLSAISEDIYEAASIDGASARIAFFKITLPLLKPVITFLVVTSIIGGIQLFDEPKLLFSTPLGGPDRSVMTIVMKFYEISFSNFNFGYGSAMAYGTFVLMFVLSMLTLKLFNRGE</sequence>
<evidence type="ECO:0000313" key="10">
    <source>
        <dbReference type="Proteomes" id="UP000295636"/>
    </source>
</evidence>
<dbReference type="GO" id="GO:0055085">
    <property type="term" value="P:transmembrane transport"/>
    <property type="evidence" value="ECO:0007669"/>
    <property type="project" value="InterPro"/>
</dbReference>
<dbReference type="InterPro" id="IPR000515">
    <property type="entry name" value="MetI-like"/>
</dbReference>